<protein>
    <submittedName>
        <fullName evidence="2">Uncharacterized protein</fullName>
    </submittedName>
</protein>
<accession>A0A2V1DEG7</accession>
<proteinExistence type="predicted"/>
<organism evidence="2 3">
    <name type="scientific">Periconia macrospinosa</name>
    <dbReference type="NCBI Taxonomy" id="97972"/>
    <lineage>
        <taxon>Eukaryota</taxon>
        <taxon>Fungi</taxon>
        <taxon>Dikarya</taxon>
        <taxon>Ascomycota</taxon>
        <taxon>Pezizomycotina</taxon>
        <taxon>Dothideomycetes</taxon>
        <taxon>Pleosporomycetidae</taxon>
        <taxon>Pleosporales</taxon>
        <taxon>Massarineae</taxon>
        <taxon>Periconiaceae</taxon>
        <taxon>Periconia</taxon>
    </lineage>
</organism>
<dbReference type="AlphaFoldDB" id="A0A2V1DEG7"/>
<reference evidence="2 3" key="1">
    <citation type="journal article" date="2018" name="Sci. Rep.">
        <title>Comparative genomics provides insights into the lifestyle and reveals functional heterogeneity of dark septate endophytic fungi.</title>
        <authorList>
            <person name="Knapp D.G."/>
            <person name="Nemeth J.B."/>
            <person name="Barry K."/>
            <person name="Hainaut M."/>
            <person name="Henrissat B."/>
            <person name="Johnson J."/>
            <person name="Kuo A."/>
            <person name="Lim J.H.P."/>
            <person name="Lipzen A."/>
            <person name="Nolan M."/>
            <person name="Ohm R.A."/>
            <person name="Tamas L."/>
            <person name="Grigoriev I.V."/>
            <person name="Spatafora J.W."/>
            <person name="Nagy L.G."/>
            <person name="Kovacs G.M."/>
        </authorList>
    </citation>
    <scope>NUCLEOTIDE SEQUENCE [LARGE SCALE GENOMIC DNA]</scope>
    <source>
        <strain evidence="2 3">DSE2036</strain>
    </source>
</reference>
<dbReference type="EMBL" id="KZ805462">
    <property type="protein sequence ID" value="PVH96510.1"/>
    <property type="molecule type" value="Genomic_DNA"/>
</dbReference>
<gene>
    <name evidence="2" type="ORF">DM02DRAFT_731139</name>
</gene>
<feature type="compositionally biased region" description="Basic and acidic residues" evidence="1">
    <location>
        <begin position="345"/>
        <end position="358"/>
    </location>
</feature>
<sequence length="358" mass="40296">MYMFMGDQEEACLDTARQNPSRALLPLYLHMTKVVTSTRTRTKLPLSLSLMDCTFSFTRTLLVPCCVCDAPLNSHPLVCCAHRPGGNPLYLYLVQPLLVVIHDLDQTAHQLQNLRALLPWINWKTAFFRGSDTEGEVRKKLEIEWDSVPLVNLMYGEENPGSSDARQILVVYIMRFFKDGTDFVYVVRGAEEKSKFLLGTYSGKAYDRPCFAAPVTVYSLEEMIDSPGLDKNHLEETSKTETKGLKWKYLYESGVKAWEQMEFSAEKLNAIQKADAEAIAYWKGNERAEEEPAASDAETQAPQSSPQSSGGVGQEADVRSDYEEDMRNYELGRDGDSAEEDSDDGSNHDGKDEDVFMS</sequence>
<dbReference type="OrthoDB" id="3790566at2759"/>
<feature type="region of interest" description="Disordered" evidence="1">
    <location>
        <begin position="287"/>
        <end position="358"/>
    </location>
</feature>
<keyword evidence="3" id="KW-1185">Reference proteome</keyword>
<name>A0A2V1DEG7_9PLEO</name>
<dbReference type="Proteomes" id="UP000244855">
    <property type="component" value="Unassembled WGS sequence"/>
</dbReference>
<evidence type="ECO:0000256" key="1">
    <source>
        <dbReference type="SAM" id="MobiDB-lite"/>
    </source>
</evidence>
<feature type="compositionally biased region" description="Basic and acidic residues" evidence="1">
    <location>
        <begin position="316"/>
        <end position="336"/>
    </location>
</feature>
<evidence type="ECO:0000313" key="3">
    <source>
        <dbReference type="Proteomes" id="UP000244855"/>
    </source>
</evidence>
<evidence type="ECO:0000313" key="2">
    <source>
        <dbReference type="EMBL" id="PVH96510.1"/>
    </source>
</evidence>